<dbReference type="PROSITE" id="PS50980">
    <property type="entry name" value="COA_CT_NTER"/>
    <property type="match status" value="1"/>
</dbReference>
<gene>
    <name evidence="3" type="ORF">HQN59_17010</name>
</gene>
<reference evidence="3 4" key="1">
    <citation type="submission" date="2020-06" db="EMBL/GenBank/DDBJ databases">
        <title>Schlegella sp. ID0723 isolated from air conditioner.</title>
        <authorList>
            <person name="Kim D.Y."/>
            <person name="Kim D.-U."/>
        </authorList>
    </citation>
    <scope>NUCLEOTIDE SEQUENCE [LARGE SCALE GENOMIC DNA]</scope>
    <source>
        <strain evidence="3 4">ID0723</strain>
    </source>
</reference>
<sequence length="499" mass="53410">MTSPATLDTLRDERFARREQAYRQLMARLSARLDEALTGGSEKARKLHKSRGQMLPRERVQALLDPGSPFFEIGQLAGADLYEGVPPGATMITGVGRVCGRWCMLLVNDATVKGGTMFGMTTKRHTRAQLFAWHHRLPCITMVQSGGGFLPDLANIFPDEGQAGSIMYNQVKMSAEGIAQIALVHGPSTAGGAYIPALCDEVVIIRKQGAMFLGSPQLVFAATGEVIDIEPLGGAEMHSRLSGVTDHMADDDEHALAITRRIVEHLGEPPRLRWTRAEPEPPLHDPQELAGLAAVGAVEGADCRDILARLVDGGRFQEFKQLHGETLVCGFARIEGFEVGIVAGHGLLTAQAGAKGAHFVQLCGQRDIPLLFLVDSPGFADSSQPGQANVGRHGAKLLNAVANADVPKFTVITGRAHGAAYHALGGRAFKPNALLMWPGARASASPDAPDDEAGALNWARQLWCDAIVEPERTRAVLAQLLDVAGRLPSQPAAYGAFRM</sequence>
<dbReference type="EMBL" id="JABWMJ010000008">
    <property type="protein sequence ID" value="NUZ07466.1"/>
    <property type="molecule type" value="Genomic_DNA"/>
</dbReference>
<dbReference type="PROSITE" id="PS50989">
    <property type="entry name" value="COA_CT_CTER"/>
    <property type="match status" value="1"/>
</dbReference>
<dbReference type="PANTHER" id="PTHR22855:SF13">
    <property type="entry name" value="METHYLCROTONOYL-COA CARBOXYLASE BETA CHAIN, MITOCHONDRIAL"/>
    <property type="match status" value="1"/>
</dbReference>
<feature type="domain" description="CoA carboxyltransferase N-terminal" evidence="1">
    <location>
        <begin position="22"/>
        <end position="278"/>
    </location>
</feature>
<feature type="domain" description="CoA carboxyltransferase C-terminal" evidence="2">
    <location>
        <begin position="290"/>
        <end position="499"/>
    </location>
</feature>
<dbReference type="GO" id="GO:0004485">
    <property type="term" value="F:methylcrotonoyl-CoA carboxylase activity"/>
    <property type="evidence" value="ECO:0007669"/>
    <property type="project" value="TreeGrafter"/>
</dbReference>
<name>A0A7Y6NQJ4_9BURK</name>
<dbReference type="RefSeq" id="WP_176070315.1">
    <property type="nucleotide sequence ID" value="NZ_JABWMJ010000008.1"/>
</dbReference>
<dbReference type="AlphaFoldDB" id="A0A7Y6NQJ4"/>
<proteinExistence type="predicted"/>
<dbReference type="PANTHER" id="PTHR22855">
    <property type="entry name" value="ACETYL, PROPIONYL, PYRUVATE, AND GLUTACONYL CARBOXYLASE-RELATED"/>
    <property type="match status" value="1"/>
</dbReference>
<dbReference type="InterPro" id="IPR011763">
    <property type="entry name" value="COA_CT_C"/>
</dbReference>
<dbReference type="Pfam" id="PF01039">
    <property type="entry name" value="Carboxyl_trans"/>
    <property type="match status" value="1"/>
</dbReference>
<dbReference type="Proteomes" id="UP000529637">
    <property type="component" value="Unassembled WGS sequence"/>
</dbReference>
<dbReference type="GO" id="GO:1905202">
    <property type="term" value="C:methylcrotonoyl-CoA carboxylase complex"/>
    <property type="evidence" value="ECO:0007669"/>
    <property type="project" value="TreeGrafter"/>
</dbReference>
<dbReference type="InterPro" id="IPR034733">
    <property type="entry name" value="AcCoA_carboxyl_beta"/>
</dbReference>
<evidence type="ECO:0000259" key="2">
    <source>
        <dbReference type="PROSITE" id="PS50989"/>
    </source>
</evidence>
<dbReference type="SUPFAM" id="SSF52096">
    <property type="entry name" value="ClpP/crotonase"/>
    <property type="match status" value="2"/>
</dbReference>
<organism evidence="3 4">
    <name type="scientific">Piscinibacter koreensis</name>
    <dbReference type="NCBI Taxonomy" id="2742824"/>
    <lineage>
        <taxon>Bacteria</taxon>
        <taxon>Pseudomonadati</taxon>
        <taxon>Pseudomonadota</taxon>
        <taxon>Betaproteobacteria</taxon>
        <taxon>Burkholderiales</taxon>
        <taxon>Sphaerotilaceae</taxon>
        <taxon>Piscinibacter</taxon>
    </lineage>
</organism>
<dbReference type="InterPro" id="IPR045190">
    <property type="entry name" value="MCCB/AccD1-like"/>
</dbReference>
<dbReference type="InterPro" id="IPR011762">
    <property type="entry name" value="COA_CT_N"/>
</dbReference>
<dbReference type="FunFam" id="3.90.226.10:FF:000030">
    <property type="entry name" value="Acetyl-CoA carboxylase carboxyltransferase subunit"/>
    <property type="match status" value="1"/>
</dbReference>
<accession>A0A7Y6NQJ4</accession>
<evidence type="ECO:0000313" key="4">
    <source>
        <dbReference type="Proteomes" id="UP000529637"/>
    </source>
</evidence>
<keyword evidence="4" id="KW-1185">Reference proteome</keyword>
<dbReference type="GO" id="GO:0006552">
    <property type="term" value="P:L-leucine catabolic process"/>
    <property type="evidence" value="ECO:0007669"/>
    <property type="project" value="TreeGrafter"/>
</dbReference>
<dbReference type="Gene3D" id="3.90.226.10">
    <property type="entry name" value="2-enoyl-CoA Hydratase, Chain A, domain 1"/>
    <property type="match status" value="2"/>
</dbReference>
<dbReference type="InterPro" id="IPR029045">
    <property type="entry name" value="ClpP/crotonase-like_dom_sf"/>
</dbReference>
<evidence type="ECO:0000313" key="3">
    <source>
        <dbReference type="EMBL" id="NUZ07466.1"/>
    </source>
</evidence>
<protein>
    <submittedName>
        <fullName evidence="3">Methylcrotonoyl-CoA carboxylase</fullName>
    </submittedName>
</protein>
<comment type="caution">
    <text evidence="3">The sequence shown here is derived from an EMBL/GenBank/DDBJ whole genome shotgun (WGS) entry which is preliminary data.</text>
</comment>
<evidence type="ECO:0000259" key="1">
    <source>
        <dbReference type="PROSITE" id="PS50980"/>
    </source>
</evidence>